<dbReference type="SUPFAM" id="SSF88713">
    <property type="entry name" value="Glycoside hydrolase/deacetylase"/>
    <property type="match status" value="1"/>
</dbReference>
<evidence type="ECO:0000256" key="5">
    <source>
        <dbReference type="SAM" id="MobiDB-lite"/>
    </source>
</evidence>
<dbReference type="FunFam" id="1.20.1270.50:FF:000004">
    <property type="entry name" value="alpha-mannosidase 2C1 isoform X1"/>
    <property type="match status" value="1"/>
</dbReference>
<feature type="region of interest" description="Disordered" evidence="5">
    <location>
        <begin position="656"/>
        <end position="676"/>
    </location>
</feature>
<accession>A0A2N5IZ61</accession>
<evidence type="ECO:0000313" key="8">
    <source>
        <dbReference type="Proteomes" id="UP000235034"/>
    </source>
</evidence>
<dbReference type="PANTHER" id="PTHR46017">
    <property type="entry name" value="ALPHA-MANNOSIDASE 2C1"/>
    <property type="match status" value="1"/>
</dbReference>
<dbReference type="Pfam" id="PF17677">
    <property type="entry name" value="Glyco_hydro38C2"/>
    <property type="match status" value="1"/>
</dbReference>
<dbReference type="Pfam" id="PF01074">
    <property type="entry name" value="Glyco_hydro_38N"/>
    <property type="match status" value="1"/>
</dbReference>
<dbReference type="Gene3D" id="1.20.1270.50">
    <property type="entry name" value="Glycoside hydrolase family 38, central domain"/>
    <property type="match status" value="1"/>
</dbReference>
<feature type="compositionally biased region" description="Polar residues" evidence="5">
    <location>
        <begin position="660"/>
        <end position="669"/>
    </location>
</feature>
<dbReference type="InterPro" id="IPR000602">
    <property type="entry name" value="Glyco_hydro_38_N"/>
</dbReference>
<dbReference type="GO" id="GO:0046872">
    <property type="term" value="F:metal ion binding"/>
    <property type="evidence" value="ECO:0007669"/>
    <property type="project" value="UniProtKB-KW"/>
</dbReference>
<dbReference type="InterPro" id="IPR037094">
    <property type="entry name" value="Glyco_hydro_38_cen_sf"/>
</dbReference>
<reference evidence="7 8" key="1">
    <citation type="submission" date="2017-07" db="EMBL/GenBank/DDBJ databases">
        <title>Bifidobacterium novel species.</title>
        <authorList>
            <person name="Lugli G.A."/>
            <person name="Milani C."/>
            <person name="Duranti S."/>
            <person name="Mangifesta M."/>
        </authorList>
    </citation>
    <scope>NUCLEOTIDE SEQUENCE [LARGE SCALE GENOMIC DNA]</scope>
    <source>
        <strain evidence="7 8">77</strain>
    </source>
</reference>
<dbReference type="GO" id="GO:0030246">
    <property type="term" value="F:carbohydrate binding"/>
    <property type="evidence" value="ECO:0007669"/>
    <property type="project" value="InterPro"/>
</dbReference>
<dbReference type="FunFam" id="3.20.110.10:FF:000002">
    <property type="entry name" value="alpha-mannosidase 2C1 isoform X1"/>
    <property type="match status" value="1"/>
</dbReference>
<evidence type="ECO:0000256" key="2">
    <source>
        <dbReference type="ARBA" id="ARBA00022723"/>
    </source>
</evidence>
<organism evidence="7 8">
    <name type="scientific">Bifidobacterium parmae</name>
    <dbReference type="NCBI Taxonomy" id="361854"/>
    <lineage>
        <taxon>Bacteria</taxon>
        <taxon>Bacillati</taxon>
        <taxon>Actinomycetota</taxon>
        <taxon>Actinomycetes</taxon>
        <taxon>Bifidobacteriales</taxon>
        <taxon>Bifidobacteriaceae</taxon>
        <taxon>Bifidobacterium</taxon>
    </lineage>
</organism>
<dbReference type="EMBL" id="NMWT01000025">
    <property type="protein sequence ID" value="PLS27243.1"/>
    <property type="molecule type" value="Genomic_DNA"/>
</dbReference>
<dbReference type="AlphaFoldDB" id="A0A2N5IZ61"/>
<comment type="similarity">
    <text evidence="1">Belongs to the glycosyl hydrolase 38 family.</text>
</comment>
<dbReference type="Proteomes" id="UP000235034">
    <property type="component" value="Unassembled WGS sequence"/>
</dbReference>
<keyword evidence="2" id="KW-0479">Metal-binding</keyword>
<dbReference type="InterPro" id="IPR028995">
    <property type="entry name" value="Glyco_hydro_57/38_cen_sf"/>
</dbReference>
<dbReference type="InterPro" id="IPR015341">
    <property type="entry name" value="Glyco_hydro_38_cen"/>
</dbReference>
<dbReference type="Gene3D" id="3.20.110.10">
    <property type="entry name" value="Glycoside hydrolase 38, N terminal domain"/>
    <property type="match status" value="1"/>
</dbReference>
<dbReference type="PROSITE" id="PS51257">
    <property type="entry name" value="PROKAR_LIPOPROTEIN"/>
    <property type="match status" value="1"/>
</dbReference>
<dbReference type="Gene3D" id="2.70.98.30">
    <property type="entry name" value="Golgi alpha-mannosidase II, domain 4"/>
    <property type="match status" value="1"/>
</dbReference>
<dbReference type="SUPFAM" id="SSF74650">
    <property type="entry name" value="Galactose mutarotase-like"/>
    <property type="match status" value="1"/>
</dbReference>
<dbReference type="Pfam" id="PF22907">
    <property type="entry name" value="Ams1-like_1st"/>
    <property type="match status" value="1"/>
</dbReference>
<dbReference type="GO" id="GO:0004559">
    <property type="term" value="F:alpha-mannosidase activity"/>
    <property type="evidence" value="ECO:0007669"/>
    <property type="project" value="InterPro"/>
</dbReference>
<dbReference type="InterPro" id="IPR011013">
    <property type="entry name" value="Gal_mutarotase_sf_dom"/>
</dbReference>
<keyword evidence="4" id="KW-0326">Glycosidase</keyword>
<keyword evidence="3" id="KW-0378">Hydrolase</keyword>
<dbReference type="RefSeq" id="WP_101622731.1">
    <property type="nucleotide sequence ID" value="NZ_NMWT01000025.1"/>
</dbReference>
<dbReference type="Pfam" id="PF07748">
    <property type="entry name" value="Glyco_hydro_38C"/>
    <property type="match status" value="1"/>
</dbReference>
<evidence type="ECO:0000259" key="6">
    <source>
        <dbReference type="SMART" id="SM00872"/>
    </source>
</evidence>
<gene>
    <name evidence="7" type="ORF">Uis4E_1639</name>
</gene>
<evidence type="ECO:0000313" key="7">
    <source>
        <dbReference type="EMBL" id="PLS27243.1"/>
    </source>
</evidence>
<dbReference type="InterPro" id="IPR011330">
    <property type="entry name" value="Glyco_hydro/deAcase_b/a-brl"/>
</dbReference>
<dbReference type="PANTHER" id="PTHR46017:SF1">
    <property type="entry name" value="ALPHA-MANNOSIDASE 2C1"/>
    <property type="match status" value="1"/>
</dbReference>
<proteinExistence type="inferred from homology"/>
<dbReference type="GO" id="GO:0009313">
    <property type="term" value="P:oligosaccharide catabolic process"/>
    <property type="evidence" value="ECO:0007669"/>
    <property type="project" value="TreeGrafter"/>
</dbReference>
<dbReference type="InterPro" id="IPR011682">
    <property type="entry name" value="Glyco_hydro_38_C"/>
</dbReference>
<comment type="caution">
    <text evidence="7">The sequence shown here is derived from an EMBL/GenBank/DDBJ whole genome shotgun (WGS) entry which is preliminary data.</text>
</comment>
<protein>
    <submittedName>
        <fullName evidence="7">Alpha-mannosidase</fullName>
    </submittedName>
</protein>
<evidence type="ECO:0000256" key="1">
    <source>
        <dbReference type="ARBA" id="ARBA00009792"/>
    </source>
</evidence>
<dbReference type="SMART" id="SM00872">
    <property type="entry name" value="Alpha-mann_mid"/>
    <property type="match status" value="1"/>
</dbReference>
<dbReference type="SUPFAM" id="SSF88688">
    <property type="entry name" value="Families 57/38 glycoside transferase middle domain"/>
    <property type="match status" value="1"/>
</dbReference>
<dbReference type="OrthoDB" id="9772207at2"/>
<dbReference type="InterPro" id="IPR027291">
    <property type="entry name" value="Glyco_hydro_38_N_sf"/>
</dbReference>
<evidence type="ECO:0000256" key="4">
    <source>
        <dbReference type="ARBA" id="ARBA00023295"/>
    </source>
</evidence>
<dbReference type="CDD" id="cd10789">
    <property type="entry name" value="GH38N_AMII_ER_cytosolic"/>
    <property type="match status" value="1"/>
</dbReference>
<name>A0A2N5IZ61_9BIFI</name>
<dbReference type="Pfam" id="PF09261">
    <property type="entry name" value="Alpha-mann_mid"/>
    <property type="match status" value="1"/>
</dbReference>
<dbReference type="GO" id="GO:0006013">
    <property type="term" value="P:mannose metabolic process"/>
    <property type="evidence" value="ECO:0007669"/>
    <property type="project" value="InterPro"/>
</dbReference>
<dbReference type="InterPro" id="IPR041147">
    <property type="entry name" value="GH38_C"/>
</dbReference>
<dbReference type="InterPro" id="IPR054723">
    <property type="entry name" value="Ams1-like_N"/>
</dbReference>
<keyword evidence="8" id="KW-1185">Reference proteome</keyword>
<evidence type="ECO:0000256" key="3">
    <source>
        <dbReference type="ARBA" id="ARBA00022801"/>
    </source>
</evidence>
<feature type="domain" description="Glycoside hydrolase family 38 central" evidence="6">
    <location>
        <begin position="539"/>
        <end position="618"/>
    </location>
</feature>
<sequence length="1056" mass="117173">MRFDPEHELRRCDRVIAQRVAPYVHVTMSACTVRAADNPGEPEPASAFLARARNGTAEFRPFPIPGPWGTTWGTTWFEVTGRVDRAATRGRDVELVTDLGWNRPDWPGFQAEGLVYRAYGTVVKAVNPRNRWVPLIRADGTDIAGLDEDGRFTLYLEAACNPDLSESTGFAPTTLGGDPTGIRDLPYTVNRMDVTQFDRDQFALMMDLETASGLVRELADDDPRRWRLAKALKRALDAYDEHDRETTVPQARAELAGVLAAPAAASAVRHVAVGHAHIDTAWLWPMRETRRKVARTVANVLALMDEDPDMTFAMSSVRHYTWLEHDHPDLFARMLHRIDEGRFIPVGGMWVEADMMMPTGESLVRQFTTGLSYCRNHLGVRPRGVWLPDSFGFDAALPQIARRAGFDWFLTNKLSWNDTNRPDHHAFLWEGIDGTRILVHMPPSATYGSTMEMNELMRSQRDLTDKDLVDDAIILYGHGDGGGGPTREMAARIRRAHDLEGAPKVAFGTPDQLFAALHRDIVDDVQNETPVRRGELYLELHRGTYTAQQEMKRRCREEESLLRVVDRLVATALVHVPGYEPPRAELDRIWKRLLVNQFHDILPGTGIARVHREARDVYAQDIARLHELATETTRALLRDAAIADRNEAVTEREGCDATLPNASGTSTARDGSRCDTGQCERPVRVTRDDAGVTFDNGLLRAHITTEGAVNSLIDLAVDREIVPEGTAIGRYELLRDEPSQWDAWELERDAFDTAMPLTDAALADVAVAADGTATAVGIVATDGVRIRTRIVLRPDARSLDFHADVDWHAQERMLKVDVPVAVRTDRARFECPYGFVERPVTAGPLGENPAYESCTGRFVRVAETGYAVAVVNGSTYGADVSSVRRDPMQGSYGGVMVRLSLLSSPRYPDPDADMGRHSFDWSVLAAADMPATFAEAVRLNTSDVDGLADVAPLASLDHMRGLVVLDWVKPADDDSGDIILRLVEAAGGRAKVTLRLDPALDGCSVMETDLLEEEPPGPDLPRALEIETPAGRDGVPLVFGPFQLATLRIRRRMRRR</sequence>